<dbReference type="SUPFAM" id="SSF53067">
    <property type="entry name" value="Actin-like ATPase domain"/>
    <property type="match status" value="1"/>
</dbReference>
<proteinExistence type="inferred from homology"/>
<reference evidence="3" key="1">
    <citation type="journal article" date="2019" name="Int. J. Syst. Evol. Microbiol.">
        <title>The Global Catalogue of Microorganisms (GCM) 10K type strain sequencing project: providing services to taxonomists for standard genome sequencing and annotation.</title>
        <authorList>
            <consortium name="The Broad Institute Genomics Platform"/>
            <consortium name="The Broad Institute Genome Sequencing Center for Infectious Disease"/>
            <person name="Wu L."/>
            <person name="Ma J."/>
        </authorList>
    </citation>
    <scope>NUCLEOTIDE SEQUENCE [LARGE SCALE GENOMIC DNA]</scope>
    <source>
        <strain evidence="3">CGMCC 1.19061</strain>
    </source>
</reference>
<dbReference type="InterPro" id="IPR043129">
    <property type="entry name" value="ATPase_NBD"/>
</dbReference>
<organism evidence="2 3">
    <name type="scientific">Enterococcus eurekensis</name>
    <dbReference type="NCBI Taxonomy" id="1159753"/>
    <lineage>
        <taxon>Bacteria</taxon>
        <taxon>Bacillati</taxon>
        <taxon>Bacillota</taxon>
        <taxon>Bacilli</taxon>
        <taxon>Lactobacillales</taxon>
        <taxon>Enterococcaceae</taxon>
        <taxon>Enterococcus</taxon>
    </lineage>
</organism>
<dbReference type="Pfam" id="PF00480">
    <property type="entry name" value="ROK"/>
    <property type="match status" value="1"/>
</dbReference>
<dbReference type="Proteomes" id="UP001596026">
    <property type="component" value="Unassembled WGS sequence"/>
</dbReference>
<name>A0ABV9M726_9ENTE</name>
<protein>
    <submittedName>
        <fullName evidence="2">ROK family protein</fullName>
    </submittedName>
</protein>
<evidence type="ECO:0000256" key="1">
    <source>
        <dbReference type="ARBA" id="ARBA00006479"/>
    </source>
</evidence>
<dbReference type="PANTHER" id="PTHR18964:SF165">
    <property type="entry name" value="BETA-GLUCOSIDE KINASE"/>
    <property type="match status" value="1"/>
</dbReference>
<accession>A0ABV9M726</accession>
<dbReference type="EMBL" id="JBHSGT010000061">
    <property type="protein sequence ID" value="MFC4710925.1"/>
    <property type="molecule type" value="Genomic_DNA"/>
</dbReference>
<comment type="similarity">
    <text evidence="1">Belongs to the ROK (NagC/XylR) family.</text>
</comment>
<keyword evidence="3" id="KW-1185">Reference proteome</keyword>
<dbReference type="RefSeq" id="WP_379966818.1">
    <property type="nucleotide sequence ID" value="NZ_JBHSGT010000061.1"/>
</dbReference>
<sequence length="313" mass="33859">MYVGIDIGGTFVKHGVINAFGEIIEKGSIPTNHEKELLFLDLIKLVKEYQVKFPTIMGVGVSAPGVILKDGTMQTAGSIQSFYGANIKERLEIECELLTIVENDANAAAIAEQWIGNAQGVQNYLCLVLGTGIGGGIVINGELFQGAHGMAGEFGWMLVGDIPSEGSIETASLNQRASVVGGLCFQYQKALAENGYIEKITDARLIFQRAKEGQKLAIKVIDAFFVDLVTGLLNLISSFDPEMILVGGAISSDVDFMNRLEASLQKAIARHESLQYFQQYGLANVVPTKLQNNAGMIGAVYQVHKEIKKRASR</sequence>
<comment type="caution">
    <text evidence="2">The sequence shown here is derived from an EMBL/GenBank/DDBJ whole genome shotgun (WGS) entry which is preliminary data.</text>
</comment>
<evidence type="ECO:0000313" key="2">
    <source>
        <dbReference type="EMBL" id="MFC4710925.1"/>
    </source>
</evidence>
<dbReference type="Gene3D" id="3.30.420.40">
    <property type="match status" value="2"/>
</dbReference>
<evidence type="ECO:0000313" key="3">
    <source>
        <dbReference type="Proteomes" id="UP001596026"/>
    </source>
</evidence>
<dbReference type="InterPro" id="IPR000600">
    <property type="entry name" value="ROK"/>
</dbReference>
<gene>
    <name evidence="2" type="ORF">ACFO3L_09970</name>
</gene>
<dbReference type="PANTHER" id="PTHR18964">
    <property type="entry name" value="ROK (REPRESSOR, ORF, KINASE) FAMILY"/>
    <property type="match status" value="1"/>
</dbReference>